<dbReference type="RefSeq" id="WP_346337445.1">
    <property type="nucleotide sequence ID" value="NZ_JBBYXI010000003.1"/>
</dbReference>
<sequence length="113" mass="12661">MSVRLRLSPVSNREAWIDRVQITDENGKPFDLLNAQARMSLNYQPNNSSVFTAQQGDGQLFAKDNGILEWEFDVSRMRTLCPGIYNVGMVANIEGIARQIFTGTIEVEKGNVP</sequence>
<comment type="caution">
    <text evidence="1">The sequence shown here is derived from an EMBL/GenBank/DDBJ whole genome shotgun (WGS) entry which is preliminary data.</text>
</comment>
<proteinExistence type="predicted"/>
<name>A0ABV0BPE4_9HYPH</name>
<organism evidence="1 2">
    <name type="scientific">Hohaiivirga grylli</name>
    <dbReference type="NCBI Taxonomy" id="3133970"/>
    <lineage>
        <taxon>Bacteria</taxon>
        <taxon>Pseudomonadati</taxon>
        <taxon>Pseudomonadota</taxon>
        <taxon>Alphaproteobacteria</taxon>
        <taxon>Hyphomicrobiales</taxon>
        <taxon>Methylobacteriaceae</taxon>
        <taxon>Hohaiivirga</taxon>
    </lineage>
</organism>
<gene>
    <name evidence="1" type="ORF">WJT86_10140</name>
</gene>
<dbReference type="EMBL" id="JBBYXI010000003">
    <property type="protein sequence ID" value="MEN3931415.1"/>
    <property type="molecule type" value="Genomic_DNA"/>
</dbReference>
<reference evidence="1 2" key="1">
    <citation type="submission" date="2024-04" db="EMBL/GenBank/DDBJ databases">
        <title>A novel species isolated from cricket.</title>
        <authorList>
            <person name="Wang H.-C."/>
        </authorList>
    </citation>
    <scope>NUCLEOTIDE SEQUENCE [LARGE SCALE GENOMIC DNA]</scope>
    <source>
        <strain evidence="1 2">WL0021</strain>
    </source>
</reference>
<dbReference type="Proteomes" id="UP001418637">
    <property type="component" value="Unassembled WGS sequence"/>
</dbReference>
<accession>A0ABV0BPE4</accession>
<keyword evidence="2" id="KW-1185">Reference proteome</keyword>
<evidence type="ECO:0000313" key="2">
    <source>
        <dbReference type="Proteomes" id="UP001418637"/>
    </source>
</evidence>
<protein>
    <submittedName>
        <fullName evidence="1">Uncharacterized protein</fullName>
    </submittedName>
</protein>
<evidence type="ECO:0000313" key="1">
    <source>
        <dbReference type="EMBL" id="MEN3931415.1"/>
    </source>
</evidence>